<organism evidence="3 4">
    <name type="scientific">Operophtera brumata</name>
    <name type="common">Winter moth</name>
    <name type="synonym">Phalaena brumata</name>
    <dbReference type="NCBI Taxonomy" id="104452"/>
    <lineage>
        <taxon>Eukaryota</taxon>
        <taxon>Metazoa</taxon>
        <taxon>Ecdysozoa</taxon>
        <taxon>Arthropoda</taxon>
        <taxon>Hexapoda</taxon>
        <taxon>Insecta</taxon>
        <taxon>Pterygota</taxon>
        <taxon>Neoptera</taxon>
        <taxon>Endopterygota</taxon>
        <taxon>Lepidoptera</taxon>
        <taxon>Glossata</taxon>
        <taxon>Ditrysia</taxon>
        <taxon>Geometroidea</taxon>
        <taxon>Geometridae</taxon>
        <taxon>Larentiinae</taxon>
        <taxon>Operophtera</taxon>
    </lineage>
</organism>
<dbReference type="InterPro" id="IPR036188">
    <property type="entry name" value="FAD/NAD-bd_sf"/>
</dbReference>
<accession>A0A0L7LJI9</accession>
<protein>
    <submittedName>
        <fullName evidence="3">Putative alcohol dehydrogenase</fullName>
    </submittedName>
</protein>
<feature type="compositionally biased region" description="Basic and acidic residues" evidence="2">
    <location>
        <begin position="206"/>
        <end position="216"/>
    </location>
</feature>
<dbReference type="STRING" id="104452.A0A0L7LJI9"/>
<dbReference type="PANTHER" id="PTHR11552:SF158">
    <property type="entry name" value="GH23626P-RELATED"/>
    <property type="match status" value="1"/>
</dbReference>
<dbReference type="SUPFAM" id="SSF51905">
    <property type="entry name" value="FAD/NAD(P)-binding domain"/>
    <property type="match status" value="1"/>
</dbReference>
<proteinExistence type="inferred from homology"/>
<feature type="region of interest" description="Disordered" evidence="2">
    <location>
        <begin position="130"/>
        <end position="151"/>
    </location>
</feature>
<dbReference type="GO" id="GO:0050660">
    <property type="term" value="F:flavin adenine dinucleotide binding"/>
    <property type="evidence" value="ECO:0007669"/>
    <property type="project" value="InterPro"/>
</dbReference>
<sequence length="274" mass="30656">MTQNWVPPDLSSICPESIAPLTQCSQIGFMYLSLLSQLFGRSIDSVYKNPYSDYQSAVNDFGSPIQTTGPTQFIKPSRIPLGPVPYGHTQNTQSGFSSQESGFSPLGPTPFKPLRIETTTGLGPVTKTDFSINHSTKTHSHGPKGSRGFSESSFYLKPNPFLKSPKSDFEFETYTNHRHPSFDYNFVKRSLDTDASEAKQVTAQPEEIRQYSEEKSNNSGNKQNSERKSKRSRRKRHAVEEYDFIIVGAGSAGCVVANRLSEVKKWKVCVLNFY</sequence>
<evidence type="ECO:0000313" key="3">
    <source>
        <dbReference type="EMBL" id="KOB75595.1"/>
    </source>
</evidence>
<dbReference type="EMBL" id="JTDY01000873">
    <property type="protein sequence ID" value="KOB75595.1"/>
    <property type="molecule type" value="Genomic_DNA"/>
</dbReference>
<comment type="similarity">
    <text evidence="1">Belongs to the GMC oxidoreductase family.</text>
</comment>
<reference evidence="3 4" key="1">
    <citation type="journal article" date="2015" name="Genome Biol. Evol.">
        <title>The genome of winter moth (Operophtera brumata) provides a genomic perspective on sexual dimorphism and phenology.</title>
        <authorList>
            <person name="Derks M.F."/>
            <person name="Smit S."/>
            <person name="Salis L."/>
            <person name="Schijlen E."/>
            <person name="Bossers A."/>
            <person name="Mateman C."/>
            <person name="Pijl A.S."/>
            <person name="de Ridder D."/>
            <person name="Groenen M.A."/>
            <person name="Visser M.E."/>
            <person name="Megens H.J."/>
        </authorList>
    </citation>
    <scope>NUCLEOTIDE SEQUENCE [LARGE SCALE GENOMIC DNA]</scope>
    <source>
        <strain evidence="3">WM2013NL</strain>
        <tissue evidence="3">Head and thorax</tissue>
    </source>
</reference>
<dbReference type="GO" id="GO:0016491">
    <property type="term" value="F:oxidoreductase activity"/>
    <property type="evidence" value="ECO:0007669"/>
    <property type="project" value="TreeGrafter"/>
</dbReference>
<dbReference type="Proteomes" id="UP000037510">
    <property type="component" value="Unassembled WGS sequence"/>
</dbReference>
<evidence type="ECO:0000313" key="4">
    <source>
        <dbReference type="Proteomes" id="UP000037510"/>
    </source>
</evidence>
<dbReference type="Gene3D" id="3.50.50.60">
    <property type="entry name" value="FAD/NAD(P)-binding domain"/>
    <property type="match status" value="1"/>
</dbReference>
<evidence type="ECO:0000256" key="2">
    <source>
        <dbReference type="SAM" id="MobiDB-lite"/>
    </source>
</evidence>
<keyword evidence="4" id="KW-1185">Reference proteome</keyword>
<dbReference type="InterPro" id="IPR012132">
    <property type="entry name" value="GMC_OxRdtase"/>
</dbReference>
<feature type="region of interest" description="Disordered" evidence="2">
    <location>
        <begin position="195"/>
        <end position="234"/>
    </location>
</feature>
<gene>
    <name evidence="3" type="ORF">OBRU01_07359</name>
</gene>
<dbReference type="AlphaFoldDB" id="A0A0L7LJI9"/>
<name>A0A0L7LJI9_OPEBR</name>
<comment type="caution">
    <text evidence="3">The sequence shown here is derived from an EMBL/GenBank/DDBJ whole genome shotgun (WGS) entry which is preliminary data.</text>
</comment>
<evidence type="ECO:0000256" key="1">
    <source>
        <dbReference type="ARBA" id="ARBA00010790"/>
    </source>
</evidence>
<dbReference type="PANTHER" id="PTHR11552">
    <property type="entry name" value="GLUCOSE-METHANOL-CHOLINE GMC OXIDOREDUCTASE"/>
    <property type="match status" value="1"/>
</dbReference>